<proteinExistence type="predicted"/>
<organism evidence="2 3">
    <name type="scientific">Streptomyces olivaceiscleroticus</name>
    <dbReference type="NCBI Taxonomy" id="68245"/>
    <lineage>
        <taxon>Bacteria</taxon>
        <taxon>Bacillati</taxon>
        <taxon>Actinomycetota</taxon>
        <taxon>Actinomycetes</taxon>
        <taxon>Kitasatosporales</taxon>
        <taxon>Streptomycetaceae</taxon>
        <taxon>Streptomyces</taxon>
    </lineage>
</organism>
<feature type="region of interest" description="Disordered" evidence="1">
    <location>
        <begin position="28"/>
        <end position="47"/>
    </location>
</feature>
<comment type="caution">
    <text evidence="2">The sequence shown here is derived from an EMBL/GenBank/DDBJ whole genome shotgun (WGS) entry which is preliminary data.</text>
</comment>
<evidence type="ECO:0000256" key="1">
    <source>
        <dbReference type="SAM" id="MobiDB-lite"/>
    </source>
</evidence>
<protein>
    <submittedName>
        <fullName evidence="2">Uncharacterized protein</fullName>
    </submittedName>
</protein>
<sequence>MLWLGVGIPVIGSVLTTLALNMLGLGSEPEPAPSGTGEPAGRPSTAPFTVTARQESEAGCTALPRRLSSPADRAELVSGGDVGGVIQRNRGARVGELNVDFTLEGGARSLTIASIDIEPQEPHPSPPLSGTLLCEPNAGGEPKIHLFADMDSPKPVFRTGKDDSTQRYFRDKVITLQPGEQVNLSAKFRAETGSREFGLVIRYVRNGKEAAVPVPAPQGGRYAVTSYAAEYGAAYEGSVGGVFRLVANPRRCQWTPAPKC</sequence>
<name>A0ABP3JE70_9ACTN</name>
<dbReference type="EMBL" id="BAAABY010000009">
    <property type="protein sequence ID" value="GAA0450658.1"/>
    <property type="molecule type" value="Genomic_DNA"/>
</dbReference>
<evidence type="ECO:0000313" key="2">
    <source>
        <dbReference type="EMBL" id="GAA0450658.1"/>
    </source>
</evidence>
<keyword evidence="3" id="KW-1185">Reference proteome</keyword>
<reference evidence="3" key="1">
    <citation type="journal article" date="2019" name="Int. J. Syst. Evol. Microbiol.">
        <title>The Global Catalogue of Microorganisms (GCM) 10K type strain sequencing project: providing services to taxonomists for standard genome sequencing and annotation.</title>
        <authorList>
            <consortium name="The Broad Institute Genomics Platform"/>
            <consortium name="The Broad Institute Genome Sequencing Center for Infectious Disease"/>
            <person name="Wu L."/>
            <person name="Ma J."/>
        </authorList>
    </citation>
    <scope>NUCLEOTIDE SEQUENCE [LARGE SCALE GENOMIC DNA]</scope>
    <source>
        <strain evidence="3">JCM 4805</strain>
    </source>
</reference>
<dbReference type="Proteomes" id="UP001500909">
    <property type="component" value="Unassembled WGS sequence"/>
</dbReference>
<accession>A0ABP3JE70</accession>
<dbReference type="RefSeq" id="WP_346093746.1">
    <property type="nucleotide sequence ID" value="NZ_BAAABY010000009.1"/>
</dbReference>
<gene>
    <name evidence="2" type="ORF">GCM10010361_13370</name>
</gene>
<evidence type="ECO:0000313" key="3">
    <source>
        <dbReference type="Proteomes" id="UP001500909"/>
    </source>
</evidence>